<dbReference type="NCBIfam" id="NF004011">
    <property type="entry name" value="PRK05477.1-1"/>
    <property type="match status" value="1"/>
</dbReference>
<dbReference type="AlphaFoldDB" id="A0A8J3B9L6"/>
<dbReference type="NCBIfam" id="NF004012">
    <property type="entry name" value="PRK05477.1-2"/>
    <property type="match status" value="1"/>
</dbReference>
<name>A0A8J3B9L6_9BACI</name>
<comment type="subunit">
    <text evidence="2 11">Heterotrimer of A, B and C subunits.</text>
</comment>
<comment type="similarity">
    <text evidence="1 11">Belongs to the GatB/GatE family. GatB subfamily.</text>
</comment>
<dbReference type="EC" id="6.3.5.-" evidence="11"/>
<dbReference type="NCBIfam" id="NF004015">
    <property type="entry name" value="PRK05477.1-5"/>
    <property type="match status" value="1"/>
</dbReference>
<dbReference type="GO" id="GO:0006412">
    <property type="term" value="P:translation"/>
    <property type="evidence" value="ECO:0007669"/>
    <property type="project" value="UniProtKB-UniRule"/>
</dbReference>
<keyword evidence="6 11" id="KW-0067">ATP-binding</keyword>
<evidence type="ECO:0000313" key="14">
    <source>
        <dbReference type="Proteomes" id="UP000637720"/>
    </source>
</evidence>
<gene>
    <name evidence="11 13" type="primary">gatB</name>
    <name evidence="13" type="ORF">GCM10007043_19420</name>
</gene>
<evidence type="ECO:0000256" key="3">
    <source>
        <dbReference type="ARBA" id="ARBA00016923"/>
    </source>
</evidence>
<evidence type="ECO:0000313" key="13">
    <source>
        <dbReference type="EMBL" id="GGK05499.1"/>
    </source>
</evidence>
<dbReference type="EMBL" id="BMOF01000047">
    <property type="protein sequence ID" value="GGK05499.1"/>
    <property type="molecule type" value="Genomic_DNA"/>
</dbReference>
<evidence type="ECO:0000256" key="8">
    <source>
        <dbReference type="ARBA" id="ARBA00024799"/>
    </source>
</evidence>
<feature type="domain" description="Asn/Gln amidotransferase" evidence="12">
    <location>
        <begin position="328"/>
        <end position="475"/>
    </location>
</feature>
<comment type="caution">
    <text evidence="13">The sequence shown here is derived from an EMBL/GenBank/DDBJ whole genome shotgun (WGS) entry which is preliminary data.</text>
</comment>
<dbReference type="NCBIfam" id="TIGR00133">
    <property type="entry name" value="gatB"/>
    <property type="match status" value="1"/>
</dbReference>
<dbReference type="GO" id="GO:0070681">
    <property type="term" value="P:glutaminyl-tRNAGln biosynthesis via transamidation"/>
    <property type="evidence" value="ECO:0007669"/>
    <property type="project" value="TreeGrafter"/>
</dbReference>
<evidence type="ECO:0000256" key="6">
    <source>
        <dbReference type="ARBA" id="ARBA00022840"/>
    </source>
</evidence>
<dbReference type="GO" id="GO:0050567">
    <property type="term" value="F:glutaminyl-tRNA synthase (glutamine-hydrolyzing) activity"/>
    <property type="evidence" value="ECO:0007669"/>
    <property type="project" value="UniProtKB-UniRule"/>
</dbReference>
<evidence type="ECO:0000256" key="10">
    <source>
        <dbReference type="ARBA" id="ARBA00047913"/>
    </source>
</evidence>
<reference evidence="13" key="2">
    <citation type="submission" date="2020-09" db="EMBL/GenBank/DDBJ databases">
        <authorList>
            <person name="Sun Q."/>
            <person name="Ohkuma M."/>
        </authorList>
    </citation>
    <scope>NUCLEOTIDE SEQUENCE</scope>
    <source>
        <strain evidence="13">JCM 14719</strain>
    </source>
</reference>
<evidence type="ECO:0000256" key="7">
    <source>
        <dbReference type="ARBA" id="ARBA00022917"/>
    </source>
</evidence>
<comment type="function">
    <text evidence="8 11">Allows the formation of correctly charged Asn-tRNA(Asn) or Gln-tRNA(Gln) through the transamidation of misacylated Asp-tRNA(Asn) or Glu-tRNA(Gln) in organisms which lack either or both of asparaginyl-tRNA or glutaminyl-tRNA synthetases. The reaction takes place in the presence of glutamine and ATP through an activated phospho-Asp-tRNA(Asn) or phospho-Glu-tRNA(Gln).</text>
</comment>
<dbReference type="InterPro" id="IPR042114">
    <property type="entry name" value="GatB_C_1"/>
</dbReference>
<dbReference type="InterPro" id="IPR006075">
    <property type="entry name" value="Asn/Gln-tRNA_Trfase_suB/E_cat"/>
</dbReference>
<evidence type="ECO:0000256" key="4">
    <source>
        <dbReference type="ARBA" id="ARBA00022598"/>
    </source>
</evidence>
<organism evidence="13 14">
    <name type="scientific">Calditerricola satsumensis</name>
    <dbReference type="NCBI Taxonomy" id="373054"/>
    <lineage>
        <taxon>Bacteria</taxon>
        <taxon>Bacillati</taxon>
        <taxon>Bacillota</taxon>
        <taxon>Bacilli</taxon>
        <taxon>Bacillales</taxon>
        <taxon>Bacillaceae</taxon>
        <taxon>Calditerricola</taxon>
    </lineage>
</organism>
<dbReference type="InterPro" id="IPR017959">
    <property type="entry name" value="Asn/Gln-tRNA_amidoTrfase_suB/E"/>
</dbReference>
<comment type="catalytic activity">
    <reaction evidence="9 11">
        <text>L-aspartyl-tRNA(Asn) + L-glutamine + ATP + H2O = L-asparaginyl-tRNA(Asn) + L-glutamate + ADP + phosphate + 2 H(+)</text>
        <dbReference type="Rhea" id="RHEA:14513"/>
        <dbReference type="Rhea" id="RHEA-COMP:9674"/>
        <dbReference type="Rhea" id="RHEA-COMP:9677"/>
        <dbReference type="ChEBI" id="CHEBI:15377"/>
        <dbReference type="ChEBI" id="CHEBI:15378"/>
        <dbReference type="ChEBI" id="CHEBI:29985"/>
        <dbReference type="ChEBI" id="CHEBI:30616"/>
        <dbReference type="ChEBI" id="CHEBI:43474"/>
        <dbReference type="ChEBI" id="CHEBI:58359"/>
        <dbReference type="ChEBI" id="CHEBI:78515"/>
        <dbReference type="ChEBI" id="CHEBI:78516"/>
        <dbReference type="ChEBI" id="CHEBI:456216"/>
    </reaction>
</comment>
<dbReference type="GO" id="GO:0005524">
    <property type="term" value="F:ATP binding"/>
    <property type="evidence" value="ECO:0007669"/>
    <property type="project" value="UniProtKB-KW"/>
</dbReference>
<dbReference type="InterPro" id="IPR004413">
    <property type="entry name" value="GatB"/>
</dbReference>
<dbReference type="HAMAP" id="MF_00121">
    <property type="entry name" value="GatB"/>
    <property type="match status" value="1"/>
</dbReference>
<evidence type="ECO:0000256" key="11">
    <source>
        <dbReference type="HAMAP-Rule" id="MF_00121"/>
    </source>
</evidence>
<keyword evidence="14" id="KW-1185">Reference proteome</keyword>
<comment type="catalytic activity">
    <reaction evidence="10 11">
        <text>L-glutamyl-tRNA(Gln) + L-glutamine + ATP + H2O = L-glutaminyl-tRNA(Gln) + L-glutamate + ADP + phosphate + H(+)</text>
        <dbReference type="Rhea" id="RHEA:17521"/>
        <dbReference type="Rhea" id="RHEA-COMP:9681"/>
        <dbReference type="Rhea" id="RHEA-COMP:9684"/>
        <dbReference type="ChEBI" id="CHEBI:15377"/>
        <dbReference type="ChEBI" id="CHEBI:15378"/>
        <dbReference type="ChEBI" id="CHEBI:29985"/>
        <dbReference type="ChEBI" id="CHEBI:30616"/>
        <dbReference type="ChEBI" id="CHEBI:43474"/>
        <dbReference type="ChEBI" id="CHEBI:58359"/>
        <dbReference type="ChEBI" id="CHEBI:78520"/>
        <dbReference type="ChEBI" id="CHEBI:78521"/>
        <dbReference type="ChEBI" id="CHEBI:456216"/>
    </reaction>
</comment>
<keyword evidence="7 11" id="KW-0648">Protein biosynthesis</keyword>
<evidence type="ECO:0000256" key="2">
    <source>
        <dbReference type="ARBA" id="ARBA00011123"/>
    </source>
</evidence>
<keyword evidence="4 11" id="KW-0436">Ligase</keyword>
<evidence type="ECO:0000256" key="9">
    <source>
        <dbReference type="ARBA" id="ARBA00047380"/>
    </source>
</evidence>
<accession>A0A8J3B9L6</accession>
<dbReference type="SUPFAM" id="SSF55931">
    <property type="entry name" value="Glutamine synthetase/guanido kinase"/>
    <property type="match status" value="1"/>
</dbReference>
<dbReference type="FunFam" id="1.10.10.410:FF:000001">
    <property type="entry name" value="Aspartyl/glutamyl-tRNA(Asn/Gln) amidotransferase subunit B"/>
    <property type="match status" value="1"/>
</dbReference>
<dbReference type="PANTHER" id="PTHR11659:SF0">
    <property type="entry name" value="GLUTAMYL-TRNA(GLN) AMIDOTRANSFERASE SUBUNIT B, MITOCHONDRIAL"/>
    <property type="match status" value="1"/>
</dbReference>
<evidence type="ECO:0000256" key="5">
    <source>
        <dbReference type="ARBA" id="ARBA00022741"/>
    </source>
</evidence>
<dbReference type="InterPro" id="IPR017958">
    <property type="entry name" value="Gln-tRNA_amidoTrfase_suB_CS"/>
</dbReference>
<dbReference type="Gene3D" id="1.10.150.380">
    <property type="entry name" value="GatB domain, N-terminal subdomain"/>
    <property type="match status" value="1"/>
</dbReference>
<dbReference type="InterPro" id="IPR018027">
    <property type="entry name" value="Asn/Gln_amidotransferase"/>
</dbReference>
<dbReference type="RefSeq" id="WP_188817835.1">
    <property type="nucleotide sequence ID" value="NZ_BMOF01000047.1"/>
</dbReference>
<dbReference type="NCBIfam" id="NF004014">
    <property type="entry name" value="PRK05477.1-4"/>
    <property type="match status" value="1"/>
</dbReference>
<dbReference type="PANTHER" id="PTHR11659">
    <property type="entry name" value="GLUTAMYL-TRNA GLN AMIDOTRANSFERASE SUBUNIT B MITOCHONDRIAL AND PROKARYOTIC PET112-RELATED"/>
    <property type="match status" value="1"/>
</dbReference>
<protein>
    <recommendedName>
        <fullName evidence="3 11">Aspartyl/glutamyl-tRNA(Asn/Gln) amidotransferase subunit B</fullName>
        <shortName evidence="11">Asp/Glu-ADT subunit B</shortName>
        <ecNumber evidence="11">6.3.5.-</ecNumber>
    </recommendedName>
</protein>
<dbReference type="Pfam" id="PF02637">
    <property type="entry name" value="GatB_Yqey"/>
    <property type="match status" value="1"/>
</dbReference>
<dbReference type="Proteomes" id="UP000637720">
    <property type="component" value="Unassembled WGS sequence"/>
</dbReference>
<sequence>MNFETVIGLEVHVELATKSKIFCGCSTEFGAPPNTNVCPICLGHPGVLPVLNRQAVEYAMKAALALNCEIAEVCKFDRKNYFYPDLPKAYQISQYDQPLAKNGWVEIEVGGRKKRIGITRLHLEEDAGKSLHAEDGGNYSLVDFNRVGVPLIEIVTEPDLRSPEEARLFLEKLRQILLYTGVSDVKMEEGSLRCDANISLRPVGADTFGTKTELKNLNSFRFVQKGLEYEEKRQREILTSGGVVEQETRRWDEQKEITVPMRGKEEAHDYRYFPEPDLVRLVIDREWVERVKAELPELPDARRERYMRAYGLSDYDAGVLTASKDLSDYYDAVVQCGADPKAAANWVMVELMGYVNAQGIDVRDVKLSPANLGKLITLIDKGTISGKIAKQIFKELVETDRDPEAIVKEKGLVQITDPEALRPIVLEVLDANAQSVLDYKNGKDRALGFLVGQVMKATKGKANPELVNRLLLEEIAKR</sequence>
<evidence type="ECO:0000256" key="1">
    <source>
        <dbReference type="ARBA" id="ARBA00005306"/>
    </source>
</evidence>
<evidence type="ECO:0000259" key="12">
    <source>
        <dbReference type="SMART" id="SM00845"/>
    </source>
</evidence>
<dbReference type="PROSITE" id="PS01234">
    <property type="entry name" value="GATB"/>
    <property type="match status" value="1"/>
</dbReference>
<proteinExistence type="inferred from homology"/>
<dbReference type="InterPro" id="IPR003789">
    <property type="entry name" value="Asn/Gln_tRNA_amidoTrase-B-like"/>
</dbReference>
<dbReference type="Pfam" id="PF02934">
    <property type="entry name" value="GatB_N"/>
    <property type="match status" value="1"/>
</dbReference>
<dbReference type="InterPro" id="IPR014746">
    <property type="entry name" value="Gln_synth/guanido_kin_cat_dom"/>
</dbReference>
<dbReference type="SUPFAM" id="SSF89095">
    <property type="entry name" value="GatB/YqeY motif"/>
    <property type="match status" value="1"/>
</dbReference>
<dbReference type="FunFam" id="1.10.150.380:FF:000001">
    <property type="entry name" value="Aspartyl/glutamyl-tRNA(Asn/Gln) amidotransferase subunit B"/>
    <property type="match status" value="1"/>
</dbReference>
<keyword evidence="5 11" id="KW-0547">Nucleotide-binding</keyword>
<dbReference type="SMART" id="SM00845">
    <property type="entry name" value="GatB_Yqey"/>
    <property type="match status" value="1"/>
</dbReference>
<reference evidence="13" key="1">
    <citation type="journal article" date="2014" name="Int. J. Syst. Evol. Microbiol.">
        <title>Complete genome sequence of Corynebacterium casei LMG S-19264T (=DSM 44701T), isolated from a smear-ripened cheese.</title>
        <authorList>
            <consortium name="US DOE Joint Genome Institute (JGI-PGF)"/>
            <person name="Walter F."/>
            <person name="Albersmeier A."/>
            <person name="Kalinowski J."/>
            <person name="Ruckert C."/>
        </authorList>
    </citation>
    <scope>NUCLEOTIDE SEQUENCE</scope>
    <source>
        <strain evidence="13">JCM 14719</strain>
    </source>
</reference>
<dbReference type="Gene3D" id="1.10.10.410">
    <property type="match status" value="1"/>
</dbReference>
<dbReference type="InterPro" id="IPR023168">
    <property type="entry name" value="GatB_Yqey_C_2"/>
</dbReference>